<dbReference type="EC" id="1.16.1.9" evidence="3"/>
<dbReference type="EMBL" id="KN846986">
    <property type="protein sequence ID" value="KIW94177.1"/>
    <property type="molecule type" value="Genomic_DNA"/>
</dbReference>
<keyword evidence="5" id="KW-1003">Cell membrane</keyword>
<evidence type="ECO:0000256" key="5">
    <source>
        <dbReference type="ARBA" id="ARBA00022475"/>
    </source>
</evidence>
<evidence type="ECO:0000256" key="3">
    <source>
        <dbReference type="ARBA" id="ARBA00012668"/>
    </source>
</evidence>
<dbReference type="GO" id="GO:0015677">
    <property type="term" value="P:copper ion import"/>
    <property type="evidence" value="ECO:0007669"/>
    <property type="project" value="TreeGrafter"/>
</dbReference>
<dbReference type="Pfam" id="PF01794">
    <property type="entry name" value="Ferric_reduct"/>
    <property type="match status" value="1"/>
</dbReference>
<evidence type="ECO:0000256" key="8">
    <source>
        <dbReference type="ARBA" id="ARBA00022989"/>
    </source>
</evidence>
<dbReference type="AlphaFoldDB" id="A0A0D2G6F3"/>
<evidence type="ECO:0000256" key="4">
    <source>
        <dbReference type="ARBA" id="ARBA00022448"/>
    </source>
</evidence>
<dbReference type="GeneID" id="27698421"/>
<dbReference type="InterPro" id="IPR017927">
    <property type="entry name" value="FAD-bd_FR_type"/>
</dbReference>
<dbReference type="Gene3D" id="3.40.50.80">
    <property type="entry name" value="Nucleotide-binding domain of ferredoxin-NADP reductase (FNR) module"/>
    <property type="match status" value="1"/>
</dbReference>
<evidence type="ECO:0000256" key="14">
    <source>
        <dbReference type="SAM" id="Phobius"/>
    </source>
</evidence>
<keyword evidence="9" id="KW-0560">Oxidoreductase</keyword>
<evidence type="ECO:0000256" key="2">
    <source>
        <dbReference type="ARBA" id="ARBA00006278"/>
    </source>
</evidence>
<comment type="catalytic activity">
    <reaction evidence="12">
        <text>2 a Fe(II)-siderophore + NADP(+) + H(+) = 2 a Fe(III)-siderophore + NADPH</text>
        <dbReference type="Rhea" id="RHEA:28795"/>
        <dbReference type="Rhea" id="RHEA-COMP:11342"/>
        <dbReference type="Rhea" id="RHEA-COMP:11344"/>
        <dbReference type="ChEBI" id="CHEBI:15378"/>
        <dbReference type="ChEBI" id="CHEBI:29033"/>
        <dbReference type="ChEBI" id="CHEBI:29034"/>
        <dbReference type="ChEBI" id="CHEBI:57783"/>
        <dbReference type="ChEBI" id="CHEBI:58349"/>
        <dbReference type="EC" id="1.16.1.9"/>
    </reaction>
</comment>
<feature type="transmembrane region" description="Helical" evidence="14">
    <location>
        <begin position="311"/>
        <end position="333"/>
    </location>
</feature>
<dbReference type="GO" id="GO:0052851">
    <property type="term" value="F:ferric-chelate reductase (NADPH) activity"/>
    <property type="evidence" value="ECO:0007669"/>
    <property type="project" value="UniProtKB-EC"/>
</dbReference>
<dbReference type="OrthoDB" id="4494341at2759"/>
<feature type="compositionally biased region" description="Polar residues" evidence="13">
    <location>
        <begin position="82"/>
        <end position="107"/>
    </location>
</feature>
<dbReference type="InterPro" id="IPR051410">
    <property type="entry name" value="Ferric/Cupric_Reductase"/>
</dbReference>
<evidence type="ECO:0000259" key="16">
    <source>
        <dbReference type="PROSITE" id="PS51384"/>
    </source>
</evidence>
<feature type="region of interest" description="Disordered" evidence="13">
    <location>
        <begin position="54"/>
        <end position="107"/>
    </location>
</feature>
<dbReference type="GO" id="GO:0006879">
    <property type="term" value="P:intracellular iron ion homeostasis"/>
    <property type="evidence" value="ECO:0007669"/>
    <property type="project" value="TreeGrafter"/>
</dbReference>
<evidence type="ECO:0000256" key="9">
    <source>
        <dbReference type="ARBA" id="ARBA00023002"/>
    </source>
</evidence>
<dbReference type="PANTHER" id="PTHR32361">
    <property type="entry name" value="FERRIC/CUPRIC REDUCTASE TRANSMEMBRANE COMPONENT"/>
    <property type="match status" value="1"/>
</dbReference>
<keyword evidence="11 14" id="KW-0472">Membrane</keyword>
<dbReference type="Pfam" id="PF08030">
    <property type="entry name" value="NAD_binding_6"/>
    <property type="match status" value="1"/>
</dbReference>
<organism evidence="17 18">
    <name type="scientific">Cladophialophora bantiana (strain ATCC 10958 / CBS 173.52 / CDC B-1940 / NIH 8579)</name>
    <name type="common">Xylohypha bantiana</name>
    <dbReference type="NCBI Taxonomy" id="1442370"/>
    <lineage>
        <taxon>Eukaryota</taxon>
        <taxon>Fungi</taxon>
        <taxon>Dikarya</taxon>
        <taxon>Ascomycota</taxon>
        <taxon>Pezizomycotina</taxon>
        <taxon>Eurotiomycetes</taxon>
        <taxon>Chaetothyriomycetidae</taxon>
        <taxon>Chaetothyriales</taxon>
        <taxon>Herpotrichiellaceae</taxon>
        <taxon>Cladophialophora</taxon>
    </lineage>
</organism>
<evidence type="ECO:0000256" key="1">
    <source>
        <dbReference type="ARBA" id="ARBA00004651"/>
    </source>
</evidence>
<comment type="subcellular location">
    <subcellularLocation>
        <location evidence="1">Cell membrane</location>
        <topology evidence="1">Multi-pass membrane protein</topology>
    </subcellularLocation>
</comment>
<feature type="signal peptide" evidence="15">
    <location>
        <begin position="1"/>
        <end position="28"/>
    </location>
</feature>
<keyword evidence="6 14" id="KW-0812">Transmembrane</keyword>
<dbReference type="CDD" id="cd06186">
    <property type="entry name" value="NOX_Duox_like_FAD_NADP"/>
    <property type="match status" value="1"/>
</dbReference>
<evidence type="ECO:0000256" key="12">
    <source>
        <dbReference type="ARBA" id="ARBA00048483"/>
    </source>
</evidence>
<dbReference type="InterPro" id="IPR039261">
    <property type="entry name" value="FNR_nucleotide-bd"/>
</dbReference>
<accession>A0A0D2G6F3</accession>
<feature type="chain" id="PRO_5002242399" description="ferric-chelate reductase (NADPH)" evidence="15">
    <location>
        <begin position="29"/>
        <end position="733"/>
    </location>
</feature>
<keyword evidence="4" id="KW-0813">Transport</keyword>
<evidence type="ECO:0000256" key="7">
    <source>
        <dbReference type="ARBA" id="ARBA00022982"/>
    </source>
</evidence>
<keyword evidence="7" id="KW-0249">Electron transport</keyword>
<dbReference type="PANTHER" id="PTHR32361:SF24">
    <property type="entry name" value="REDUCTASE, PUTATIVE (AFU_ORTHOLOGUE AFUA_3G10820)-RELATED"/>
    <property type="match status" value="1"/>
</dbReference>
<feature type="compositionally biased region" description="Low complexity" evidence="13">
    <location>
        <begin position="54"/>
        <end position="69"/>
    </location>
</feature>
<sequence>MHPEKSLFWLFLLTNVLLVLCGTGSGNGAGSTKEVAAPTVSGSKTGSIMIMSTSTETSITSSEATETAAPASDKNDDETKGDTQSGSSNDTGTSSPQGAKSGGEETTTPIDPVVIVPLFLLAGFAVVLFIGQRLLDYSRAVRLRKTIWENAPRVVTTPSTAVAIWKRVSYSPLWGKRRSREFRPFKWLNMGTLPTRLESILMMLYFVLNMIFALATVDWSQAELGMKMDNLRNHTGTLATANLIPLVLTAGRNNPLIPILHVPFDTFNLMHRFLGRLVVVETLLHIAAVLITKVSSSGWGVLPQELWGKELVLYGFIAGIMFVTLTIQAWSPFRHAFYEFFLHFHILLSIGALITLWYHLADLQQQYLMIGVFLAWALERATRVGNIIWRNTRGIPTKVEVGILPADTIWLRVRTPRSWNIKAGQHIYLYIPSIGLWTSHPFSIAWTDDEASGKPTSQVRSMISACTQPQEPTLYLLIKCHNGFTRRMWKKAARAKSGTFSAVAFAEGPYGGLESLSSFRSVILVAGGVGITHQLLYLRELIEGYHNRAAAIRRVTLVWSIRTLDQVESVQPFLQALLTQHAQCTRRENPLSVSILIFASLTHLQKSVSTSTYQRGSPYSKIHRPRASVFSTASTTPMMSDGHASPRIGNETTPEAMDYVPFTGMHDSASVEVFNHRANIYALLNNEIGRQIGAMYVSVCGPGGLADDVRDAVREHLKTGDTDLEFYEESFSW</sequence>
<protein>
    <recommendedName>
        <fullName evidence="3">ferric-chelate reductase (NADPH)</fullName>
        <ecNumber evidence="3">1.16.1.9</ecNumber>
    </recommendedName>
</protein>
<keyword evidence="15" id="KW-0732">Signal</keyword>
<feature type="transmembrane region" description="Helical" evidence="14">
    <location>
        <begin position="114"/>
        <end position="135"/>
    </location>
</feature>
<dbReference type="Proteomes" id="UP000053789">
    <property type="component" value="Unassembled WGS sequence"/>
</dbReference>
<name>A0A0D2G6F3_CLAB1</name>
<dbReference type="SUPFAM" id="SSF63380">
    <property type="entry name" value="Riboflavin synthase domain-like"/>
    <property type="match status" value="1"/>
</dbReference>
<dbReference type="SUPFAM" id="SSF52343">
    <property type="entry name" value="Ferredoxin reductase-like, C-terminal NADP-linked domain"/>
    <property type="match status" value="1"/>
</dbReference>
<feature type="domain" description="FAD-binding FR-type" evidence="16">
    <location>
        <begin position="374"/>
        <end position="516"/>
    </location>
</feature>
<dbReference type="VEuPathDB" id="FungiDB:Z519_05493"/>
<dbReference type="InterPro" id="IPR013130">
    <property type="entry name" value="Fe3_Rdtase_TM_dom"/>
</dbReference>
<dbReference type="PROSITE" id="PS51384">
    <property type="entry name" value="FAD_FR"/>
    <property type="match status" value="1"/>
</dbReference>
<proteinExistence type="inferred from homology"/>
<feature type="transmembrane region" description="Helical" evidence="14">
    <location>
        <begin position="273"/>
        <end position="291"/>
    </location>
</feature>
<dbReference type="InterPro" id="IPR017938">
    <property type="entry name" value="Riboflavin_synthase-like_b-brl"/>
</dbReference>
<feature type="transmembrane region" description="Helical" evidence="14">
    <location>
        <begin position="340"/>
        <end position="360"/>
    </location>
</feature>
<dbReference type="InterPro" id="IPR013121">
    <property type="entry name" value="Fe_red_NAD-bd_6"/>
</dbReference>
<evidence type="ECO:0000256" key="13">
    <source>
        <dbReference type="SAM" id="MobiDB-lite"/>
    </source>
</evidence>
<dbReference type="InterPro" id="IPR013112">
    <property type="entry name" value="FAD-bd_8"/>
</dbReference>
<reference evidence="17" key="1">
    <citation type="submission" date="2015-01" db="EMBL/GenBank/DDBJ databases">
        <title>The Genome Sequence of Cladophialophora bantiana CBS 173.52.</title>
        <authorList>
            <consortium name="The Broad Institute Genomics Platform"/>
            <person name="Cuomo C."/>
            <person name="de Hoog S."/>
            <person name="Gorbushina A."/>
            <person name="Stielow B."/>
            <person name="Teixiera M."/>
            <person name="Abouelleil A."/>
            <person name="Chapman S.B."/>
            <person name="Priest M."/>
            <person name="Young S.K."/>
            <person name="Wortman J."/>
            <person name="Nusbaum C."/>
            <person name="Birren B."/>
        </authorList>
    </citation>
    <scope>NUCLEOTIDE SEQUENCE [LARGE SCALE GENOMIC DNA]</scope>
    <source>
        <strain evidence="17">CBS 173.52</strain>
    </source>
</reference>
<dbReference type="GO" id="GO:0005886">
    <property type="term" value="C:plasma membrane"/>
    <property type="evidence" value="ECO:0007669"/>
    <property type="project" value="UniProtKB-SubCell"/>
</dbReference>
<dbReference type="Pfam" id="PF08022">
    <property type="entry name" value="FAD_binding_8"/>
    <property type="match status" value="1"/>
</dbReference>
<dbReference type="HOGENOM" id="CLU_010365_3_2_1"/>
<gene>
    <name evidence="17" type="ORF">Z519_05493</name>
</gene>
<evidence type="ECO:0000256" key="10">
    <source>
        <dbReference type="ARBA" id="ARBA00023065"/>
    </source>
</evidence>
<keyword evidence="8 14" id="KW-1133">Transmembrane helix</keyword>
<evidence type="ECO:0000313" key="18">
    <source>
        <dbReference type="Proteomes" id="UP000053789"/>
    </source>
</evidence>
<keyword evidence="18" id="KW-1185">Reference proteome</keyword>
<feature type="transmembrane region" description="Helical" evidence="14">
    <location>
        <begin position="234"/>
        <end position="252"/>
    </location>
</feature>
<dbReference type="SFLD" id="SFLDS00052">
    <property type="entry name" value="Ferric_Reductase_Domain"/>
    <property type="match status" value="1"/>
</dbReference>
<dbReference type="RefSeq" id="XP_016620846.1">
    <property type="nucleotide sequence ID" value="XM_016763233.1"/>
</dbReference>
<evidence type="ECO:0000256" key="6">
    <source>
        <dbReference type="ARBA" id="ARBA00022692"/>
    </source>
</evidence>
<dbReference type="SFLD" id="SFLDG01168">
    <property type="entry name" value="Ferric_reductase_subgroup_(FRE"/>
    <property type="match status" value="1"/>
</dbReference>
<evidence type="ECO:0000256" key="11">
    <source>
        <dbReference type="ARBA" id="ARBA00023136"/>
    </source>
</evidence>
<evidence type="ECO:0000313" key="17">
    <source>
        <dbReference type="EMBL" id="KIW94177.1"/>
    </source>
</evidence>
<feature type="transmembrane region" description="Helical" evidence="14">
    <location>
        <begin position="200"/>
        <end position="222"/>
    </location>
</feature>
<keyword evidence="10" id="KW-0406">Ion transport</keyword>
<evidence type="ECO:0000256" key="15">
    <source>
        <dbReference type="SAM" id="SignalP"/>
    </source>
</evidence>
<dbReference type="GO" id="GO:0006826">
    <property type="term" value="P:iron ion transport"/>
    <property type="evidence" value="ECO:0007669"/>
    <property type="project" value="TreeGrafter"/>
</dbReference>
<comment type="similarity">
    <text evidence="2">Belongs to the ferric reductase (FRE) family.</text>
</comment>